<accession>A0A6I2M3H8</accession>
<evidence type="ECO:0000313" key="1">
    <source>
        <dbReference type="EMBL" id="MRX52638.1"/>
    </source>
</evidence>
<dbReference type="GO" id="GO:0030420">
    <property type="term" value="P:establishment of competence for transformation"/>
    <property type="evidence" value="ECO:0007669"/>
    <property type="project" value="InterPro"/>
</dbReference>
<reference evidence="1 2" key="1">
    <citation type="submission" date="2019-11" db="EMBL/GenBank/DDBJ databases">
        <title>Bacillus idriensis genome.</title>
        <authorList>
            <person name="Konopka E.N."/>
            <person name="Newman J.D."/>
        </authorList>
    </citation>
    <scope>NUCLEOTIDE SEQUENCE [LARGE SCALE GENOMIC DNA]</scope>
    <source>
        <strain evidence="1 2">DSM 19097</strain>
    </source>
</reference>
<proteinExistence type="predicted"/>
<dbReference type="RefSeq" id="WP_139149174.1">
    <property type="nucleotide sequence ID" value="NZ_CAJGAA010000001.1"/>
</dbReference>
<gene>
    <name evidence="1" type="ORF">GJU41_01525</name>
</gene>
<dbReference type="InterPro" id="IPR010461">
    <property type="entry name" value="ComK"/>
</dbReference>
<dbReference type="PIRSF" id="PIRSF011560">
    <property type="entry name" value="ComK"/>
    <property type="match status" value="1"/>
</dbReference>
<dbReference type="Proteomes" id="UP000441585">
    <property type="component" value="Unassembled WGS sequence"/>
</dbReference>
<name>A0A6I2M3H8_9BACI</name>
<protein>
    <submittedName>
        <fullName evidence="1">Competence protein</fullName>
    </submittedName>
</protein>
<dbReference type="EMBL" id="WKKF01000001">
    <property type="protein sequence ID" value="MRX52638.1"/>
    <property type="molecule type" value="Genomic_DNA"/>
</dbReference>
<organism evidence="1 2">
    <name type="scientific">Metabacillus idriensis</name>
    <dbReference type="NCBI Taxonomy" id="324768"/>
    <lineage>
        <taxon>Bacteria</taxon>
        <taxon>Bacillati</taxon>
        <taxon>Bacillota</taxon>
        <taxon>Bacilli</taxon>
        <taxon>Bacillales</taxon>
        <taxon>Bacillaceae</taxon>
        <taxon>Metabacillus</taxon>
    </lineage>
</organism>
<comment type="caution">
    <text evidence="1">The sequence shown here is derived from an EMBL/GenBank/DDBJ whole genome shotgun (WGS) entry which is preliminary data.</text>
</comment>
<keyword evidence="2" id="KW-1185">Reference proteome</keyword>
<dbReference type="Pfam" id="PF06338">
    <property type="entry name" value="ComK"/>
    <property type="match status" value="1"/>
</dbReference>
<sequence length="190" mass="21970">MENELAEYLDHYVANRFTMAILPEAHRGSLFSRVIEAEQEVFVKLSPQDIINRSCSYFGSSYEGRKAATRDLMGITHKPPIVIDPGNHMYFFPTSSSSRRQCAWISHAHILQYTAADFDNTDIFFANESSVTISVSSTSFENQLFRTAQLRTIITARIEEEHRKMNLVLFTKEKQTNLIYEQIIRELNKH</sequence>
<dbReference type="AlphaFoldDB" id="A0A6I2M3H8"/>
<evidence type="ECO:0000313" key="2">
    <source>
        <dbReference type="Proteomes" id="UP000441585"/>
    </source>
</evidence>